<dbReference type="GO" id="GO:0005198">
    <property type="term" value="F:structural molecule activity"/>
    <property type="evidence" value="ECO:0007669"/>
    <property type="project" value="InterPro"/>
</dbReference>
<dbReference type="EMBL" id="JAVRBK010000006">
    <property type="protein sequence ID" value="KAK5642109.1"/>
    <property type="molecule type" value="Genomic_DNA"/>
</dbReference>
<evidence type="ECO:0000256" key="1">
    <source>
        <dbReference type="SAM" id="Phobius"/>
    </source>
</evidence>
<dbReference type="InterPro" id="IPR013607">
    <property type="entry name" value="Phospholipase_A2-like"/>
</dbReference>
<dbReference type="InterPro" id="IPR036444">
    <property type="entry name" value="PLipase_A2_dom_sf"/>
</dbReference>
<keyword evidence="1" id="KW-0472">Membrane</keyword>
<keyword evidence="1" id="KW-1133">Transmembrane helix</keyword>
<evidence type="ECO:0000313" key="4">
    <source>
        <dbReference type="EMBL" id="KAK5649316.1"/>
    </source>
</evidence>
<name>A0AAN7VEX6_9COLE</name>
<organism evidence="3 5">
    <name type="scientific">Pyrocoelia pectoralis</name>
    <dbReference type="NCBI Taxonomy" id="417401"/>
    <lineage>
        <taxon>Eukaryota</taxon>
        <taxon>Metazoa</taxon>
        <taxon>Ecdysozoa</taxon>
        <taxon>Arthropoda</taxon>
        <taxon>Hexapoda</taxon>
        <taxon>Insecta</taxon>
        <taxon>Pterygota</taxon>
        <taxon>Neoptera</taxon>
        <taxon>Endopterygota</taxon>
        <taxon>Coleoptera</taxon>
        <taxon>Polyphaga</taxon>
        <taxon>Elateriformia</taxon>
        <taxon>Elateroidea</taxon>
        <taxon>Lampyridae</taxon>
        <taxon>Lampyrinae</taxon>
        <taxon>Pyrocoelia</taxon>
    </lineage>
</organism>
<accession>A0AAN7VEX6</accession>
<sequence length="273" mass="29713">MLIQKRKSKVRGGSGLVNTLINKLPIELHLPGYQYCGPGTKLTKRLERGDPGINPLDAQCKEHDISYRDSKDLESRHRADRILERKAWDRLKASDATMGERAAALTVGSIMRTKRKLGMGVKRRGGKRGRNKCSSLANLRRVIAKKMKKSKNTQEAIKSAITAAKLAVKSLGGKENVNLPRVIPIPKEGGFLPFLIPLFAGLSAVGALAGGASGIAKAVNASRDARKMLEETSRHNHTMESIAIGKKSGGVLYLKPYKTGGGIALHLNKKKFF</sequence>
<protein>
    <recommendedName>
        <fullName evidence="2">Phospholipase A2-like domain-containing protein</fullName>
    </recommendedName>
</protein>
<evidence type="ECO:0000313" key="3">
    <source>
        <dbReference type="EMBL" id="KAK5642109.1"/>
    </source>
</evidence>
<feature type="domain" description="Phospholipase A2-like" evidence="2">
    <location>
        <begin position="27"/>
        <end position="85"/>
    </location>
</feature>
<dbReference type="Proteomes" id="UP001329430">
    <property type="component" value="Chromosome 6"/>
</dbReference>
<dbReference type="GO" id="GO:0006644">
    <property type="term" value="P:phospholipid metabolic process"/>
    <property type="evidence" value="ECO:0007669"/>
    <property type="project" value="InterPro"/>
</dbReference>
<keyword evidence="5" id="KW-1185">Reference proteome</keyword>
<dbReference type="EMBL" id="JAVRBK010000001">
    <property type="protein sequence ID" value="KAK5649316.1"/>
    <property type="molecule type" value="Genomic_DNA"/>
</dbReference>
<gene>
    <name evidence="4" type="ORF">RI129_000345</name>
    <name evidence="3" type="ORF">RI129_008276</name>
</gene>
<proteinExistence type="predicted"/>
<evidence type="ECO:0000259" key="2">
    <source>
        <dbReference type="Pfam" id="PF08398"/>
    </source>
</evidence>
<comment type="caution">
    <text evidence="3">The sequence shown here is derived from an EMBL/GenBank/DDBJ whole genome shotgun (WGS) entry which is preliminary data.</text>
</comment>
<evidence type="ECO:0000313" key="5">
    <source>
        <dbReference type="Proteomes" id="UP001329430"/>
    </source>
</evidence>
<reference evidence="3" key="1">
    <citation type="submission" date="2023-06" db="EMBL/GenBank/DDBJ databases">
        <authorList>
            <person name="Fu X."/>
            <person name="Zhu X."/>
        </authorList>
    </citation>
    <scope>NUCLEOTIDE SEQUENCE</scope>
    <source>
        <strain evidence="3">XCY_ONT2</strain>
        <tissue evidence="3">Whole body</tissue>
    </source>
</reference>
<reference evidence="3 5" key="2">
    <citation type="journal article" date="2024" name="Insects">
        <title>An Improved Chromosome-Level Genome Assembly of the Firefly Pyrocoelia pectoralis.</title>
        <authorList>
            <person name="Fu X."/>
            <person name="Meyer-Rochow V.B."/>
            <person name="Ballantyne L."/>
            <person name="Zhu X."/>
        </authorList>
    </citation>
    <scope>NUCLEOTIDE SEQUENCE [LARGE SCALE GENOMIC DNA]</scope>
    <source>
        <strain evidence="3">XCY_ONT2</strain>
    </source>
</reference>
<dbReference type="Pfam" id="PF08398">
    <property type="entry name" value="Phospholip_A2_4"/>
    <property type="match status" value="1"/>
</dbReference>
<dbReference type="GO" id="GO:0050482">
    <property type="term" value="P:arachidonate secretion"/>
    <property type="evidence" value="ECO:0007669"/>
    <property type="project" value="InterPro"/>
</dbReference>
<feature type="transmembrane region" description="Helical" evidence="1">
    <location>
        <begin position="191"/>
        <end position="216"/>
    </location>
</feature>
<dbReference type="Gene3D" id="1.20.90.10">
    <property type="entry name" value="Phospholipase A2 domain"/>
    <property type="match status" value="1"/>
</dbReference>
<dbReference type="AlphaFoldDB" id="A0AAN7VEX6"/>
<keyword evidence="1" id="KW-0812">Transmembrane</keyword>
<dbReference type="Proteomes" id="UP001329430">
    <property type="component" value="Chromosome 1"/>
</dbReference>
<dbReference type="GO" id="GO:0004623">
    <property type="term" value="F:phospholipase A2 activity"/>
    <property type="evidence" value="ECO:0007669"/>
    <property type="project" value="InterPro"/>
</dbReference>